<dbReference type="GO" id="GO:0005783">
    <property type="term" value="C:endoplasmic reticulum"/>
    <property type="evidence" value="ECO:0007669"/>
    <property type="project" value="UniProtKB-SubCell"/>
</dbReference>
<sequence length="488" mass="56805">MKPGRWKGLSGVQFYFSLLCVILDFQLDGVLGDNVEIEQHLEMGRKLLESGQLAGALSHYHSAVGKIQHLYLTYYERAAVFLAMGKSKSALSDLTRAIRLKPDDVIARVQMGNILLKQGNTQKAREKFQAVLQRSPDQEEARHQLMRANELEELQEKAHATHHRRDYRTTINVLDRVVVLSPWDPESLELRAECYIHLGNTRKAIQDLTPTAWLRNDNRAAFLKLSTLHYSLGENKESIGHVRECLKLNQDDKKCLSHFKQVKKLIELLYSAEEHIKEERYQMAIYNYESVMKTEPNVPYYTNKAKERICFCLVKKKMAAKAIDICSEAHQRDPRNINILRDRAEAFILNQDYEEAVEDYQEAMEFDMENNEIRDGLKRAQELLEFTPKKDYYKILGVKRSANKEEIIHAYRQQAKKWHPDKYRKDWEKRKAGKRFIDITSAKQVLTNPEKRKKFDSEGGGGGQGGQGWPFHFNPFESGGNYRFKFHH</sequence>
<evidence type="ECO:0000313" key="8">
    <source>
        <dbReference type="Ensembl" id="ENSSTUP00000077620.1"/>
    </source>
</evidence>
<organism evidence="8 9">
    <name type="scientific">Salmo trutta</name>
    <name type="common">Brown trout</name>
    <dbReference type="NCBI Taxonomy" id="8032"/>
    <lineage>
        <taxon>Eukaryota</taxon>
        <taxon>Metazoa</taxon>
        <taxon>Chordata</taxon>
        <taxon>Craniata</taxon>
        <taxon>Vertebrata</taxon>
        <taxon>Euteleostomi</taxon>
        <taxon>Actinopterygii</taxon>
        <taxon>Neopterygii</taxon>
        <taxon>Teleostei</taxon>
        <taxon>Protacanthopterygii</taxon>
        <taxon>Salmoniformes</taxon>
        <taxon>Salmonidae</taxon>
        <taxon>Salmoninae</taxon>
        <taxon>Salmo</taxon>
    </lineage>
</organism>
<feature type="repeat" description="TPR" evidence="4">
    <location>
        <begin position="71"/>
        <end position="104"/>
    </location>
</feature>
<reference evidence="8" key="1">
    <citation type="submission" date="2025-08" db="UniProtKB">
        <authorList>
            <consortium name="Ensembl"/>
        </authorList>
    </citation>
    <scope>IDENTIFICATION</scope>
</reference>
<keyword evidence="9" id="KW-1185">Reference proteome</keyword>
<dbReference type="Ensembl" id="ENSSTUT00000082665.1">
    <property type="protein sequence ID" value="ENSSTUP00000077620.1"/>
    <property type="gene ID" value="ENSSTUG00000034208.1"/>
</dbReference>
<dbReference type="GO" id="GO:0051087">
    <property type="term" value="F:protein-folding chaperone binding"/>
    <property type="evidence" value="ECO:0007669"/>
    <property type="project" value="TreeGrafter"/>
</dbReference>
<name>A0A674C1N3_SALTR</name>
<keyword evidence="2 6" id="KW-0732">Signal</keyword>
<dbReference type="PANTHER" id="PTHR44140">
    <property type="entry name" value="LD25575P"/>
    <property type="match status" value="1"/>
</dbReference>
<keyword evidence="3" id="KW-0256">Endoplasmic reticulum</keyword>
<dbReference type="GO" id="GO:0051787">
    <property type="term" value="F:misfolded protein binding"/>
    <property type="evidence" value="ECO:0007669"/>
    <property type="project" value="TreeGrafter"/>
</dbReference>
<dbReference type="InterPro" id="IPR011990">
    <property type="entry name" value="TPR-like_helical_dom_sf"/>
</dbReference>
<evidence type="ECO:0000256" key="6">
    <source>
        <dbReference type="SAM" id="SignalP"/>
    </source>
</evidence>
<evidence type="ECO:0000256" key="2">
    <source>
        <dbReference type="ARBA" id="ARBA00022729"/>
    </source>
</evidence>
<feature type="signal peptide" evidence="6">
    <location>
        <begin position="1"/>
        <end position="32"/>
    </location>
</feature>
<evidence type="ECO:0000259" key="7">
    <source>
        <dbReference type="PROSITE" id="PS50076"/>
    </source>
</evidence>
<feature type="region of interest" description="Disordered" evidence="5">
    <location>
        <begin position="448"/>
        <end position="470"/>
    </location>
</feature>
<dbReference type="SMART" id="SM00028">
    <property type="entry name" value="TPR"/>
    <property type="match status" value="8"/>
</dbReference>
<dbReference type="PANTHER" id="PTHR44140:SF1">
    <property type="entry name" value="DNAJ (HSP40) HOMOLOG, SUBFAMILY C, MEMBER 3B PRECURSOR"/>
    <property type="match status" value="1"/>
</dbReference>
<dbReference type="PROSITE" id="PS50005">
    <property type="entry name" value="TPR"/>
    <property type="match status" value="3"/>
</dbReference>
<dbReference type="Pfam" id="PF00226">
    <property type="entry name" value="DnaJ"/>
    <property type="match status" value="1"/>
</dbReference>
<feature type="repeat" description="TPR" evidence="4">
    <location>
        <begin position="337"/>
        <end position="370"/>
    </location>
</feature>
<evidence type="ECO:0000256" key="4">
    <source>
        <dbReference type="PROSITE-ProRule" id="PRU00339"/>
    </source>
</evidence>
<feature type="repeat" description="TPR" evidence="4">
    <location>
        <begin position="105"/>
        <end position="138"/>
    </location>
</feature>
<dbReference type="Gene3D" id="1.10.287.110">
    <property type="entry name" value="DnaJ domain"/>
    <property type="match status" value="1"/>
</dbReference>
<reference evidence="8" key="2">
    <citation type="submission" date="2025-09" db="UniProtKB">
        <authorList>
            <consortium name="Ensembl"/>
        </authorList>
    </citation>
    <scope>IDENTIFICATION</scope>
</reference>
<dbReference type="CDD" id="cd06257">
    <property type="entry name" value="DnaJ"/>
    <property type="match status" value="1"/>
</dbReference>
<feature type="compositionally biased region" description="Gly residues" evidence="5">
    <location>
        <begin position="458"/>
        <end position="468"/>
    </location>
</feature>
<feature type="domain" description="J" evidence="7">
    <location>
        <begin position="391"/>
        <end position="459"/>
    </location>
</feature>
<dbReference type="PRINTS" id="PR00625">
    <property type="entry name" value="JDOMAIN"/>
</dbReference>
<dbReference type="AlphaFoldDB" id="A0A674C1N3"/>
<proteinExistence type="predicted"/>
<evidence type="ECO:0000256" key="1">
    <source>
        <dbReference type="ARBA" id="ARBA00004240"/>
    </source>
</evidence>
<dbReference type="InParanoid" id="A0A674C1N3"/>
<dbReference type="PROSITE" id="PS50076">
    <property type="entry name" value="DNAJ_2"/>
    <property type="match status" value="1"/>
</dbReference>
<dbReference type="InterPro" id="IPR036869">
    <property type="entry name" value="J_dom_sf"/>
</dbReference>
<dbReference type="GeneTree" id="ENSGT00940000165987"/>
<dbReference type="GO" id="GO:0034975">
    <property type="term" value="P:protein folding in endoplasmic reticulum"/>
    <property type="evidence" value="ECO:0007669"/>
    <property type="project" value="TreeGrafter"/>
</dbReference>
<dbReference type="SMART" id="SM00271">
    <property type="entry name" value="DnaJ"/>
    <property type="match status" value="1"/>
</dbReference>
<keyword evidence="4" id="KW-0802">TPR repeat</keyword>
<dbReference type="SUPFAM" id="SSF48452">
    <property type="entry name" value="TPR-like"/>
    <property type="match status" value="1"/>
</dbReference>
<accession>A0A674C1N3</accession>
<evidence type="ECO:0000313" key="9">
    <source>
        <dbReference type="Proteomes" id="UP000472277"/>
    </source>
</evidence>
<dbReference type="Pfam" id="PF12895">
    <property type="entry name" value="ANAPC3"/>
    <property type="match status" value="1"/>
</dbReference>
<dbReference type="SUPFAM" id="SSF46565">
    <property type="entry name" value="Chaperone J-domain"/>
    <property type="match status" value="1"/>
</dbReference>
<feature type="chain" id="PRO_5025683407" evidence="6">
    <location>
        <begin position="33"/>
        <end position="488"/>
    </location>
</feature>
<dbReference type="Pfam" id="PF13432">
    <property type="entry name" value="TPR_16"/>
    <property type="match status" value="1"/>
</dbReference>
<comment type="subcellular location">
    <subcellularLocation>
        <location evidence="1">Endoplasmic reticulum</location>
    </subcellularLocation>
</comment>
<dbReference type="Gene3D" id="1.25.40.10">
    <property type="entry name" value="Tetratricopeptide repeat domain"/>
    <property type="match status" value="1"/>
</dbReference>
<dbReference type="InterPro" id="IPR019734">
    <property type="entry name" value="TPR_rpt"/>
</dbReference>
<dbReference type="OMA" id="AQAYKIC"/>
<protein>
    <submittedName>
        <fullName evidence="8">DnaJ (Hsp40) homolog, subfamily C, member 3b</fullName>
    </submittedName>
</protein>
<dbReference type="InterPro" id="IPR001623">
    <property type="entry name" value="DnaJ_domain"/>
</dbReference>
<dbReference type="Proteomes" id="UP000472277">
    <property type="component" value="Chromosome 12"/>
</dbReference>
<evidence type="ECO:0000256" key="3">
    <source>
        <dbReference type="ARBA" id="ARBA00022824"/>
    </source>
</evidence>
<dbReference type="InterPro" id="IPR051727">
    <property type="entry name" value="DnaJ_C3_Co-chaperones"/>
</dbReference>
<gene>
    <name evidence="8" type="primary">LOC115204584</name>
</gene>
<evidence type="ECO:0000256" key="5">
    <source>
        <dbReference type="SAM" id="MobiDB-lite"/>
    </source>
</evidence>